<dbReference type="InterPro" id="IPR010982">
    <property type="entry name" value="Lambda_DNA-bd_dom_sf"/>
</dbReference>
<evidence type="ECO:0000313" key="4">
    <source>
        <dbReference type="EMBL" id="CAB5060137.1"/>
    </source>
</evidence>
<dbReference type="GO" id="GO:0003700">
    <property type="term" value="F:DNA-binding transcription factor activity"/>
    <property type="evidence" value="ECO:0007669"/>
    <property type="project" value="TreeGrafter"/>
</dbReference>
<dbReference type="Pfam" id="PF01381">
    <property type="entry name" value="HTH_3"/>
    <property type="match status" value="1"/>
</dbReference>
<dbReference type="AlphaFoldDB" id="A0A6J7U605"/>
<name>A0A6J7U605_9ZZZZ</name>
<dbReference type="SUPFAM" id="SSF47413">
    <property type="entry name" value="lambda repressor-like DNA-binding domains"/>
    <property type="match status" value="1"/>
</dbReference>
<dbReference type="InterPro" id="IPR050807">
    <property type="entry name" value="TransReg_Diox_bact_type"/>
</dbReference>
<gene>
    <name evidence="3" type="ORF">UFOPK4098_01206</name>
    <name evidence="4" type="ORF">UFOPK4347_00258</name>
</gene>
<keyword evidence="1" id="KW-0238">DNA-binding</keyword>
<dbReference type="PROSITE" id="PS50943">
    <property type="entry name" value="HTH_CROC1"/>
    <property type="match status" value="1"/>
</dbReference>
<sequence length="123" mass="13606">MDQRLFELGEFIRVRREAAQQSIRDLSRIAGISNPYLSQIERGLRKPSADILQQIAKALQISAETLYVQAGILDGDVERFSENKSQATADSVEAAIHGDAQLSAVQKETLLSVYRSYVNPTIG</sequence>
<dbReference type="SMART" id="SM00530">
    <property type="entry name" value="HTH_XRE"/>
    <property type="match status" value="1"/>
</dbReference>
<evidence type="ECO:0000259" key="2">
    <source>
        <dbReference type="PROSITE" id="PS50943"/>
    </source>
</evidence>
<organism evidence="4">
    <name type="scientific">freshwater metagenome</name>
    <dbReference type="NCBI Taxonomy" id="449393"/>
    <lineage>
        <taxon>unclassified sequences</taxon>
        <taxon>metagenomes</taxon>
        <taxon>ecological metagenomes</taxon>
    </lineage>
</organism>
<dbReference type="CDD" id="cd00093">
    <property type="entry name" value="HTH_XRE"/>
    <property type="match status" value="1"/>
</dbReference>
<dbReference type="GO" id="GO:0005829">
    <property type="term" value="C:cytosol"/>
    <property type="evidence" value="ECO:0007669"/>
    <property type="project" value="TreeGrafter"/>
</dbReference>
<reference evidence="4" key="1">
    <citation type="submission" date="2020-05" db="EMBL/GenBank/DDBJ databases">
        <authorList>
            <person name="Chiriac C."/>
            <person name="Salcher M."/>
            <person name="Ghai R."/>
            <person name="Kavagutti S V."/>
        </authorList>
    </citation>
    <scope>NUCLEOTIDE SEQUENCE</scope>
</reference>
<evidence type="ECO:0000313" key="3">
    <source>
        <dbReference type="EMBL" id="CAB5026814.1"/>
    </source>
</evidence>
<dbReference type="EMBL" id="CAFBPN010000078">
    <property type="protein sequence ID" value="CAB5026814.1"/>
    <property type="molecule type" value="Genomic_DNA"/>
</dbReference>
<dbReference type="Gene3D" id="1.10.260.40">
    <property type="entry name" value="lambda repressor-like DNA-binding domains"/>
    <property type="match status" value="1"/>
</dbReference>
<proteinExistence type="predicted"/>
<dbReference type="PANTHER" id="PTHR46797:SF1">
    <property type="entry name" value="METHYLPHOSPHONATE SYNTHASE"/>
    <property type="match status" value="1"/>
</dbReference>
<feature type="domain" description="HTH cro/C1-type" evidence="2">
    <location>
        <begin position="12"/>
        <end position="66"/>
    </location>
</feature>
<evidence type="ECO:0000256" key="1">
    <source>
        <dbReference type="ARBA" id="ARBA00023125"/>
    </source>
</evidence>
<dbReference type="PANTHER" id="PTHR46797">
    <property type="entry name" value="HTH-TYPE TRANSCRIPTIONAL REGULATOR"/>
    <property type="match status" value="1"/>
</dbReference>
<dbReference type="EMBL" id="CAFBQU010000003">
    <property type="protein sequence ID" value="CAB5060137.1"/>
    <property type="molecule type" value="Genomic_DNA"/>
</dbReference>
<protein>
    <submittedName>
        <fullName evidence="4">Unannotated protein</fullName>
    </submittedName>
</protein>
<dbReference type="InterPro" id="IPR001387">
    <property type="entry name" value="Cro/C1-type_HTH"/>
</dbReference>
<dbReference type="GO" id="GO:0003677">
    <property type="term" value="F:DNA binding"/>
    <property type="evidence" value="ECO:0007669"/>
    <property type="project" value="UniProtKB-KW"/>
</dbReference>
<accession>A0A6J7U605</accession>